<protein>
    <submittedName>
        <fullName evidence="4">Uncharacterized protein</fullName>
    </submittedName>
</protein>
<evidence type="ECO:0000256" key="2">
    <source>
        <dbReference type="SAM" id="MobiDB-lite"/>
    </source>
</evidence>
<comment type="caution">
    <text evidence="4">The sequence shown here is derived from an EMBL/GenBank/DDBJ whole genome shotgun (WGS) entry which is preliminary data.</text>
</comment>
<feature type="coiled-coil region" evidence="1">
    <location>
        <begin position="24"/>
        <end position="51"/>
    </location>
</feature>
<dbReference type="Proteomes" id="UP000186817">
    <property type="component" value="Unassembled WGS sequence"/>
</dbReference>
<dbReference type="Gene3D" id="2.80.10.50">
    <property type="match status" value="2"/>
</dbReference>
<name>A0A1Q9BZZ3_SYMMI</name>
<dbReference type="CDD" id="cd00257">
    <property type="entry name" value="beta-trefoil_FSCN-like"/>
    <property type="match status" value="2"/>
</dbReference>
<reference evidence="4 5" key="1">
    <citation type="submission" date="2016-02" db="EMBL/GenBank/DDBJ databases">
        <title>Genome analysis of coral dinoflagellate symbionts highlights evolutionary adaptations to a symbiotic lifestyle.</title>
        <authorList>
            <person name="Aranda M."/>
            <person name="Li Y."/>
            <person name="Liew Y.J."/>
            <person name="Baumgarten S."/>
            <person name="Simakov O."/>
            <person name="Wilson M."/>
            <person name="Piel J."/>
            <person name="Ashoor H."/>
            <person name="Bougouffa S."/>
            <person name="Bajic V.B."/>
            <person name="Ryu T."/>
            <person name="Ravasi T."/>
            <person name="Bayer T."/>
            <person name="Micklem G."/>
            <person name="Kim H."/>
            <person name="Bhak J."/>
            <person name="Lajeunesse T.C."/>
            <person name="Voolstra C.R."/>
        </authorList>
    </citation>
    <scope>NUCLEOTIDE SEQUENCE [LARGE SCALE GENOMIC DNA]</scope>
    <source>
        <strain evidence="4 5">CCMP2467</strain>
    </source>
</reference>
<keyword evidence="5" id="KW-1185">Reference proteome</keyword>
<gene>
    <name evidence="4" type="ORF">AK812_SmicGene43857</name>
</gene>
<accession>A0A1Q9BZZ3</accession>
<dbReference type="EMBL" id="LSRX01002091">
    <property type="protein sequence ID" value="OLP76236.1"/>
    <property type="molecule type" value="Genomic_DNA"/>
</dbReference>
<evidence type="ECO:0000313" key="5">
    <source>
        <dbReference type="Proteomes" id="UP000186817"/>
    </source>
</evidence>
<feature type="signal peptide" evidence="3">
    <location>
        <begin position="1"/>
        <end position="19"/>
    </location>
</feature>
<keyword evidence="3" id="KW-0732">Signal</keyword>
<evidence type="ECO:0000313" key="4">
    <source>
        <dbReference type="EMBL" id="OLP76236.1"/>
    </source>
</evidence>
<evidence type="ECO:0000256" key="1">
    <source>
        <dbReference type="SAM" id="Coils"/>
    </source>
</evidence>
<sequence>MCRWLAVWLSLATAASYKASDVPIEIVSTDNENLKEQVEKIAARNLEEEFKEINGIPNPGKNASNSSNATGGFGELGRNFEFMMLKLAQLETLCELQQVEIESLKKTVKGLAEHVDHEDSVVSMVQKDEGTRIQEAQHALKRVLTKHVHQRATKEFHPKPPSAGRPEAKPDVQKAAEDRSGHTGPLKEAGKAAVRWAADRDEAARRAELLLKRKTTKADAASLDSSLSNKDPVELAKDLVEDAKSLAESTADAYEDAKDKVAFIAQTTIDTVEMAVQILLKGFTDWDADCVIKAPTTYVPEFTWEGKRRQIPTIALDFGRQWCWVSLMNQRIDIFDFNWHPIHFPFPSVIHDAIKVGRDLKSCEGGNIVKCLGNKIVEEVPPLDAMVSHCSGRDLFECLGSKVVETVPPLKAMVSSCSGRNLFECFGNKIVEKVPPLNAMVSMGRDLATCFGGTEPVELFKCLGTRIAENVPPLNRVVTLGRDLVNCAEGSEPLDLIKCFGFRLLKEVPPLNFLSRLGDIFAEFIDTFAKVATTVVKTAMKHGFSLVQTAATSKFPEAGAPPAIHHAGKNLVIKTHSQYASQLDARVRTSSARMSVLQQHANASLAAGGDDDDEASAVRGEAAISLQVGPYGPETTELITQFDAKETDTGSCLAFAPRTKTGQNGQATEKDWQVDSDDKFIQLEPWAVPCDNGWMQKNWDKWQGYTFYTSRSNIEKCLTVTFSMGVQPVVAFVGGVQLDLLPTPLVQMDTQICWPKHHPGGVDISVLRTEIRTAGILLFSRTMRLAKRFGDHTGFGGRNLNKGVETFRSQFGLDWARSKSESGSGVYKMKRTTGLLETNSSLNQDKADGEAELQWVDAEDLYMASVEYGEHMSVNKTSELRGSAAHRRMSMMQSQSGQSQSEPESYKLFGFKKPGKVSFDFQGLLTGNTLELEVKMGFGPFESPAQRIPLLNIVDQFSALLQALPFVSKGSRGKAEEALSDFSEKDVGRVEKHAFPGGIVPGTMVAIYSRAWKRFIKLRDNGVVQSSPVVHSSVMPDSWAWERFTVVDAGNGKIALHSCYNNRFLQMGAHAPTGSGHHSARIPESMTYEMFTVVDGGNGEVALYSEAFQKFLRMNGDKLDTSPTTSSELHPGWAWERFQFVTLQPWFEPGSVIALHNTHHNRFIRMRNDGNMDGGGESSTYHAGWTWERFTVVDAGFGEIALYSTHHQRYVAMHGGATGPTMGSTKAVFGSQPGPEERFAVRRVSGEFGLHCSVHNRFITMEGKTVRPTAGQFAFSHLNAVHTWERFRIFKLQDAPTHEAKKESWTFDA</sequence>
<dbReference type="SUPFAM" id="SSF50353">
    <property type="entry name" value="Cytokine"/>
    <property type="match status" value="1"/>
</dbReference>
<feature type="chain" id="PRO_5012593219" evidence="3">
    <location>
        <begin position="20"/>
        <end position="1309"/>
    </location>
</feature>
<dbReference type="InterPro" id="IPR008999">
    <property type="entry name" value="Actin-crosslinking"/>
</dbReference>
<dbReference type="SUPFAM" id="SSF50405">
    <property type="entry name" value="Actin-crosslinking proteins"/>
    <property type="match status" value="1"/>
</dbReference>
<feature type="region of interest" description="Disordered" evidence="2">
    <location>
        <begin position="146"/>
        <end position="193"/>
    </location>
</feature>
<dbReference type="OrthoDB" id="409329at2759"/>
<feature type="compositionally biased region" description="Basic and acidic residues" evidence="2">
    <location>
        <begin position="166"/>
        <end position="181"/>
    </location>
</feature>
<proteinExistence type="predicted"/>
<evidence type="ECO:0000256" key="3">
    <source>
        <dbReference type="SAM" id="SignalP"/>
    </source>
</evidence>
<organism evidence="4 5">
    <name type="scientific">Symbiodinium microadriaticum</name>
    <name type="common">Dinoflagellate</name>
    <name type="synonym">Zooxanthella microadriatica</name>
    <dbReference type="NCBI Taxonomy" id="2951"/>
    <lineage>
        <taxon>Eukaryota</taxon>
        <taxon>Sar</taxon>
        <taxon>Alveolata</taxon>
        <taxon>Dinophyceae</taxon>
        <taxon>Suessiales</taxon>
        <taxon>Symbiodiniaceae</taxon>
        <taxon>Symbiodinium</taxon>
    </lineage>
</organism>
<dbReference type="InterPro" id="IPR008996">
    <property type="entry name" value="IL1/FGF"/>
</dbReference>
<keyword evidence="1" id="KW-0175">Coiled coil</keyword>